<dbReference type="InterPro" id="IPR014722">
    <property type="entry name" value="Rib_uL2_dom2"/>
</dbReference>
<dbReference type="Pfam" id="PF21485">
    <property type="entry name" value="IF5A-like_N"/>
    <property type="match status" value="1"/>
</dbReference>
<evidence type="ECO:0000256" key="1">
    <source>
        <dbReference type="ARBA" id="ARBA00006016"/>
    </source>
</evidence>
<proteinExistence type="inferred from homology"/>
<dbReference type="Proteomes" id="UP000681722">
    <property type="component" value="Unassembled WGS sequence"/>
</dbReference>
<dbReference type="EMBL" id="CAJOBC010003166">
    <property type="protein sequence ID" value="CAF3770130.1"/>
    <property type="molecule type" value="Genomic_DNA"/>
</dbReference>
<dbReference type="EMBL" id="CAJNOK010001848">
    <property type="protein sequence ID" value="CAF0832700.1"/>
    <property type="molecule type" value="Genomic_DNA"/>
</dbReference>
<dbReference type="SUPFAM" id="SSF50104">
    <property type="entry name" value="Translation proteins SH3-like domain"/>
    <property type="match status" value="1"/>
</dbReference>
<dbReference type="InterPro" id="IPR012340">
    <property type="entry name" value="NA-bd_OB-fold"/>
</dbReference>
<dbReference type="InterPro" id="IPR001884">
    <property type="entry name" value="IF5A-like"/>
</dbReference>
<evidence type="ECO:0000259" key="6">
    <source>
        <dbReference type="SMART" id="SM01376"/>
    </source>
</evidence>
<name>A0A814GNM3_9BILA</name>
<dbReference type="AlphaFoldDB" id="A0A814GNM3"/>
<comment type="function">
    <text evidence="5">Translation factor that promotes translation elongation and termination, particularly upon ribosome stalling at specific amino acid sequence contexts. Binds between the exit (E) and peptidyl (P) site of the ribosome and promotes rescue of stalled ribosome: specifically required for efficient translation of polyproline-containing peptides as well as other motifs that stall the ribosome. Acts as ribosome quality control (RQC) cofactor by joining the RQC complex to facilitate peptidyl transfer during CAT tailing step.</text>
</comment>
<comment type="caution">
    <text evidence="8">The sequence shown here is derived from an EMBL/GenBank/DDBJ whole genome shotgun (WGS) entry which is preliminary data.</text>
</comment>
<evidence type="ECO:0000313" key="9">
    <source>
        <dbReference type="EMBL" id="CAF3617340.1"/>
    </source>
</evidence>
<dbReference type="InterPro" id="IPR048670">
    <property type="entry name" value="IF5A-like_N"/>
</dbReference>
<dbReference type="InterPro" id="IPR019769">
    <property type="entry name" value="Trans_elong_IF5A_hypusine_site"/>
</dbReference>
<feature type="domain" description="Translation initiation factor 5A C-terminal" evidence="6">
    <location>
        <begin position="91"/>
        <end position="161"/>
    </location>
</feature>
<evidence type="ECO:0000313" key="8">
    <source>
        <dbReference type="EMBL" id="CAF0998647.1"/>
    </source>
</evidence>
<dbReference type="InterPro" id="IPR020189">
    <property type="entry name" value="IF5A_C"/>
</dbReference>
<dbReference type="Gene3D" id="2.40.50.140">
    <property type="entry name" value="Nucleic acid-binding proteins"/>
    <property type="match status" value="1"/>
</dbReference>
<accession>A0A814GNM3</accession>
<keyword evidence="2" id="KW-0251">Elongation factor</keyword>
<evidence type="ECO:0000256" key="3">
    <source>
        <dbReference type="ARBA" id="ARBA00022917"/>
    </source>
</evidence>
<dbReference type="Proteomes" id="UP000677228">
    <property type="component" value="Unassembled WGS sequence"/>
</dbReference>
<keyword evidence="3 5" id="KW-0648">Protein biosynthesis</keyword>
<evidence type="ECO:0000256" key="5">
    <source>
        <dbReference type="RuleBase" id="RU362005"/>
    </source>
</evidence>
<evidence type="ECO:0000313" key="7">
    <source>
        <dbReference type="EMBL" id="CAF0832700.1"/>
    </source>
</evidence>
<gene>
    <name evidence="8" type="ORF">GPM918_LOCUS13635</name>
    <name evidence="7" type="ORF">OVA965_LOCUS6227</name>
    <name evidence="10" type="ORF">SRO942_LOCUS13635</name>
    <name evidence="9" type="ORF">TMI583_LOCUS6223</name>
</gene>
<dbReference type="SMART" id="SM01376">
    <property type="entry name" value="eIF-5a"/>
    <property type="match status" value="1"/>
</dbReference>
<dbReference type="Proteomes" id="UP000682733">
    <property type="component" value="Unassembled WGS sequence"/>
</dbReference>
<evidence type="ECO:0000313" key="11">
    <source>
        <dbReference type="Proteomes" id="UP000663829"/>
    </source>
</evidence>
<protein>
    <recommendedName>
        <fullName evidence="5">Eukaryotic translation initiation factor 5A</fullName>
        <shortName evidence="5">eIF-5A</shortName>
    </recommendedName>
</protein>
<reference evidence="8" key="1">
    <citation type="submission" date="2021-02" db="EMBL/GenBank/DDBJ databases">
        <authorList>
            <person name="Nowell W R."/>
        </authorList>
    </citation>
    <scope>NUCLEOTIDE SEQUENCE</scope>
</reference>
<keyword evidence="11" id="KW-1185">Reference proteome</keyword>
<dbReference type="GO" id="GO:0043022">
    <property type="term" value="F:ribosome binding"/>
    <property type="evidence" value="ECO:0007669"/>
    <property type="project" value="UniProtKB-UniRule"/>
</dbReference>
<dbReference type="EMBL" id="CAJNOQ010003166">
    <property type="protein sequence ID" value="CAF0998647.1"/>
    <property type="molecule type" value="Genomic_DNA"/>
</dbReference>
<dbReference type="InterPro" id="IPR008991">
    <property type="entry name" value="Translation_prot_SH3-like_sf"/>
</dbReference>
<dbReference type="GO" id="GO:0045901">
    <property type="term" value="P:positive regulation of translational elongation"/>
    <property type="evidence" value="ECO:0007669"/>
    <property type="project" value="UniProtKB-UniRule"/>
</dbReference>
<dbReference type="Pfam" id="PF01287">
    <property type="entry name" value="eIF-5a"/>
    <property type="match status" value="1"/>
</dbReference>
<dbReference type="PROSITE" id="PS00302">
    <property type="entry name" value="IF5A_HYPUSINE"/>
    <property type="match status" value="1"/>
</dbReference>
<dbReference type="EMBL" id="CAJOBA010001848">
    <property type="protein sequence ID" value="CAF3617340.1"/>
    <property type="molecule type" value="Genomic_DNA"/>
</dbReference>
<dbReference type="GO" id="GO:0045905">
    <property type="term" value="P:positive regulation of translational termination"/>
    <property type="evidence" value="ECO:0007669"/>
    <property type="project" value="UniProtKB-UniRule"/>
</dbReference>
<dbReference type="Proteomes" id="UP000663829">
    <property type="component" value="Unassembled WGS sequence"/>
</dbReference>
<sequence>MTSIDFNFAEPIASLNRYDYENDDCYPVDIGDIKVSQFIVLNSRPYKVVEVAHSKPGKHGHAKSRLVGIDLFTGKRIEEVRPCGQVVQAPNVKKTDYLLVNIDKDKYLTLMNEATCQLRSDLRLKTDHDLGAKIYEKFKNGEQLKVTVLKALDEEAIINYKVVVE</sequence>
<dbReference type="PANTHER" id="PTHR11673">
    <property type="entry name" value="TRANSLATION INITIATION FACTOR 5A FAMILY MEMBER"/>
    <property type="match status" value="1"/>
</dbReference>
<evidence type="ECO:0000256" key="2">
    <source>
        <dbReference type="ARBA" id="ARBA00022768"/>
    </source>
</evidence>
<evidence type="ECO:0000313" key="10">
    <source>
        <dbReference type="EMBL" id="CAF3770130.1"/>
    </source>
</evidence>
<comment type="PTM">
    <text evidence="5">eIF-5A seems to be the only eukaryotic protein to have a hypusine residue which is a post-translational modification of a lysine by the addition of a butylamino group.</text>
</comment>
<dbReference type="NCBIfam" id="TIGR00037">
    <property type="entry name" value="eIF_5A"/>
    <property type="match status" value="1"/>
</dbReference>
<comment type="similarity">
    <text evidence="1 5">Belongs to the eIF-5A family.</text>
</comment>
<dbReference type="OrthoDB" id="9975114at2759"/>
<keyword evidence="4 5" id="KW-0385">Hypusine</keyword>
<dbReference type="GO" id="GO:0003746">
    <property type="term" value="F:translation elongation factor activity"/>
    <property type="evidence" value="ECO:0007669"/>
    <property type="project" value="UniProtKB-UniRule"/>
</dbReference>
<organism evidence="8 11">
    <name type="scientific">Didymodactylos carnosus</name>
    <dbReference type="NCBI Taxonomy" id="1234261"/>
    <lineage>
        <taxon>Eukaryota</taxon>
        <taxon>Metazoa</taxon>
        <taxon>Spiralia</taxon>
        <taxon>Gnathifera</taxon>
        <taxon>Rotifera</taxon>
        <taxon>Eurotatoria</taxon>
        <taxon>Bdelloidea</taxon>
        <taxon>Philodinida</taxon>
        <taxon>Philodinidae</taxon>
        <taxon>Didymodactylos</taxon>
    </lineage>
</organism>
<dbReference type="GO" id="GO:0003723">
    <property type="term" value="F:RNA binding"/>
    <property type="evidence" value="ECO:0007669"/>
    <property type="project" value="InterPro"/>
</dbReference>
<dbReference type="PIRSF" id="PIRSF003025">
    <property type="entry name" value="eIF5A"/>
    <property type="match status" value="1"/>
</dbReference>
<evidence type="ECO:0000256" key="4">
    <source>
        <dbReference type="ARBA" id="ARBA00023071"/>
    </source>
</evidence>
<dbReference type="FunFam" id="2.40.50.140:FF:000034">
    <property type="entry name" value="Eukaryotic translation initiation factor 5A"/>
    <property type="match status" value="1"/>
</dbReference>
<dbReference type="Gene3D" id="2.30.30.30">
    <property type="match status" value="1"/>
</dbReference>
<dbReference type="SUPFAM" id="SSF50249">
    <property type="entry name" value="Nucleic acid-binding proteins"/>
    <property type="match status" value="1"/>
</dbReference>